<proteinExistence type="predicted"/>
<dbReference type="InterPro" id="IPR025378">
    <property type="entry name" value="DUF4368"/>
</dbReference>
<reference evidence="3 4" key="1">
    <citation type="submission" date="2020-02" db="EMBL/GenBank/DDBJ databases">
        <authorList>
            <person name="Kociolek L.K."/>
            <person name="Ozer E.A."/>
        </authorList>
    </citation>
    <scope>NUCLEOTIDE SEQUENCE [LARGE SCALE GENOMIC DNA]</scope>
    <source>
        <strain evidence="3 4">ATCC 14501</strain>
    </source>
</reference>
<evidence type="ECO:0000313" key="4">
    <source>
        <dbReference type="Proteomes" id="UP000503330"/>
    </source>
</evidence>
<feature type="domain" description="DUF4368" evidence="2">
    <location>
        <begin position="124"/>
        <end position="189"/>
    </location>
</feature>
<evidence type="ECO:0000313" key="3">
    <source>
        <dbReference type="EMBL" id="QJA01012.1"/>
    </source>
</evidence>
<sequence length="197" mass="22812">MVCATYRKKRKETCTSHQIRNVEIEAALLYAIQQVTVFAKEGEDEFIELVTKNSAKTVERAIRDSKNNEQGTCRTKKLDTFIQKLFDDDAEGIISDERFMKMTAAYEAEQNQLKERLARLEVIINDTKKKSANIDSSLDIVHTYTDINELNAEIIRTFIEKVYVYQSEKLWSRNTKKIKTIFNFIGEIEIPSNVKTA</sequence>
<name>A0AAP9SCU3_CLOIN</name>
<organism evidence="3 4">
    <name type="scientific">Clostridium innocuum</name>
    <dbReference type="NCBI Taxonomy" id="1522"/>
    <lineage>
        <taxon>Bacteria</taxon>
        <taxon>Bacillati</taxon>
        <taxon>Bacillota</taxon>
        <taxon>Clostridia</taxon>
        <taxon>Eubacteriales</taxon>
        <taxon>Clostridiaceae</taxon>
        <taxon>Clostridium</taxon>
    </lineage>
</organism>
<feature type="coiled-coil region" evidence="1">
    <location>
        <begin position="103"/>
        <end position="130"/>
    </location>
</feature>
<gene>
    <name evidence="3" type="ORF">G4D54_00610</name>
</gene>
<accession>A0AAP9SCU3</accession>
<dbReference type="AlphaFoldDB" id="A0AAP9SCU3"/>
<protein>
    <submittedName>
        <fullName evidence="3">DUF4368 domain-containing protein</fullName>
    </submittedName>
</protein>
<dbReference type="GeneID" id="61923993"/>
<dbReference type="Pfam" id="PF14287">
    <property type="entry name" value="DUF4368"/>
    <property type="match status" value="1"/>
</dbReference>
<evidence type="ECO:0000259" key="2">
    <source>
        <dbReference type="Pfam" id="PF14287"/>
    </source>
</evidence>
<dbReference type="EMBL" id="CP048838">
    <property type="protein sequence ID" value="QJA01012.1"/>
    <property type="molecule type" value="Genomic_DNA"/>
</dbReference>
<evidence type="ECO:0000256" key="1">
    <source>
        <dbReference type="SAM" id="Coils"/>
    </source>
</evidence>
<dbReference type="Proteomes" id="UP000503330">
    <property type="component" value="Chromosome"/>
</dbReference>
<dbReference type="RefSeq" id="WP_002606795.1">
    <property type="nucleotide sequence ID" value="NZ_BAAACC010000014.1"/>
</dbReference>
<keyword evidence="1" id="KW-0175">Coiled coil</keyword>